<dbReference type="Proteomes" id="UP000293296">
    <property type="component" value="Chromosome"/>
</dbReference>
<dbReference type="SUPFAM" id="SSF54292">
    <property type="entry name" value="2Fe-2S ferredoxin-like"/>
    <property type="match status" value="1"/>
</dbReference>
<dbReference type="InterPro" id="IPR003149">
    <property type="entry name" value="Fe_hydrogenase_ssu"/>
</dbReference>
<dbReference type="CDD" id="cd00207">
    <property type="entry name" value="fer2"/>
    <property type="match status" value="1"/>
</dbReference>
<evidence type="ECO:0000256" key="3">
    <source>
        <dbReference type="ARBA" id="ARBA00022723"/>
    </source>
</evidence>
<name>A0A4P6HTL3_9BACT</name>
<organism evidence="10 11">
    <name type="scientific">Solidesulfovibrio carbinolicus</name>
    <dbReference type="NCBI Taxonomy" id="296842"/>
    <lineage>
        <taxon>Bacteria</taxon>
        <taxon>Pseudomonadati</taxon>
        <taxon>Thermodesulfobacteriota</taxon>
        <taxon>Desulfovibrionia</taxon>
        <taxon>Desulfovibrionales</taxon>
        <taxon>Desulfovibrionaceae</taxon>
        <taxon>Solidesulfovibrio</taxon>
    </lineage>
</organism>
<dbReference type="NCBIfam" id="TIGR02512">
    <property type="entry name" value="FeFe_hydrog_A"/>
    <property type="match status" value="1"/>
</dbReference>
<dbReference type="SUPFAM" id="SSF52833">
    <property type="entry name" value="Thioredoxin-like"/>
    <property type="match status" value="1"/>
</dbReference>
<dbReference type="OrthoDB" id="9810782at2"/>
<dbReference type="InterPro" id="IPR017900">
    <property type="entry name" value="4Fe4S_Fe_S_CS"/>
</dbReference>
<evidence type="ECO:0000256" key="6">
    <source>
        <dbReference type="ARBA" id="ARBA00023014"/>
    </source>
</evidence>
<dbReference type="GO" id="GO:0051539">
    <property type="term" value="F:4 iron, 4 sulfur cluster binding"/>
    <property type="evidence" value="ECO:0007669"/>
    <property type="project" value="UniProtKB-KW"/>
</dbReference>
<dbReference type="PROSITE" id="PS51839">
    <property type="entry name" value="4FE4S_HC3"/>
    <property type="match status" value="1"/>
</dbReference>
<dbReference type="InterPro" id="IPR036991">
    <property type="entry name" value="Fe_hydrogenase_ssu_sf"/>
</dbReference>
<keyword evidence="3" id="KW-0479">Metal-binding</keyword>
<dbReference type="Gene3D" id="3.10.20.740">
    <property type="match status" value="1"/>
</dbReference>
<dbReference type="Pfam" id="PF12838">
    <property type="entry name" value="Fer4_7"/>
    <property type="match status" value="1"/>
</dbReference>
<evidence type="ECO:0000256" key="1">
    <source>
        <dbReference type="ARBA" id="ARBA00001966"/>
    </source>
</evidence>
<evidence type="ECO:0000259" key="9">
    <source>
        <dbReference type="PROSITE" id="PS51839"/>
    </source>
</evidence>
<dbReference type="Gene3D" id="3.40.950.10">
    <property type="entry name" value="Fe-only Hydrogenase (Larger Subunit), Chain L, domain 3"/>
    <property type="match status" value="1"/>
</dbReference>
<dbReference type="Gene3D" id="3.40.50.1780">
    <property type="match status" value="1"/>
</dbReference>
<feature type="domain" description="2Fe-2S ferredoxin-type" evidence="7">
    <location>
        <begin position="1"/>
        <end position="81"/>
    </location>
</feature>
<comment type="cofactor">
    <cofactor evidence="1">
        <name>[4Fe-4S] cluster</name>
        <dbReference type="ChEBI" id="CHEBI:49883"/>
    </cofactor>
</comment>
<dbReference type="PROSITE" id="PS00641">
    <property type="entry name" value="COMPLEX1_75K_1"/>
    <property type="match status" value="1"/>
</dbReference>
<dbReference type="PANTHER" id="PTHR11615">
    <property type="entry name" value="NITRATE, FORMATE, IRON DEHYDROGENASE"/>
    <property type="match status" value="1"/>
</dbReference>
<dbReference type="SUPFAM" id="SSF54862">
    <property type="entry name" value="4Fe-4S ferredoxins"/>
    <property type="match status" value="1"/>
</dbReference>
<dbReference type="InterPro" id="IPR017896">
    <property type="entry name" value="4Fe4S_Fe-S-bd"/>
</dbReference>
<evidence type="ECO:0000256" key="4">
    <source>
        <dbReference type="ARBA" id="ARBA00022737"/>
    </source>
</evidence>
<evidence type="ECO:0000259" key="7">
    <source>
        <dbReference type="PROSITE" id="PS51085"/>
    </source>
</evidence>
<feature type="domain" description="4Fe-4S His(Cys)3-ligated-type" evidence="9">
    <location>
        <begin position="79"/>
        <end position="118"/>
    </location>
</feature>
<keyword evidence="6" id="KW-0411">Iron-sulfur</keyword>
<dbReference type="InterPro" id="IPR013352">
    <property type="entry name" value="Fe_hydrogenase_subset"/>
</dbReference>
<dbReference type="Pfam" id="PF01257">
    <property type="entry name" value="2Fe-2S_thioredx"/>
    <property type="match status" value="1"/>
</dbReference>
<sequence>MDQQFVTVEGRAIPIEGERNLLEIIRKAGIELPTFCYHSELSVYGACRLCLVEVAGRGVQGACSTPPEPGLDIKVNTPQLREIRKIAVELLLANHDLSCPSCFKSVDCKLMDVARRVGVTSVRFKPVQEKAPLDFSSPSIIRDPNKCVLCGDCVRMCSEIQGIGAIGFAHRGHQTAVLPAFGKGLGEGECVGCGQCANVCPTGALVPRSEMDEVLTALADPTKTVVAQVAPAVRVGLGECFASPAGDPVMGRMAAALKRLGFDAVYDTTFAADLTVIEEGQEFLTRAAAGEKLPQFTSCCPGWVQFAEQSFPELLPNLSSCRSPQQMFGSLVKEMLPEKQGIARKDLIVVSIMPCTAKKFEARRPEFAVDGSPDVDFVLTTQELARMIDGAGLRFNNLEPESLDMPFGFGTGAGVIFGASGGVTEAVLRFAAEKITGKTLASVDFAEVRGESGLREATLEVGGKTLRLAIVHGLANARAVAEQVVAGNSEYDLIEVMACPGGCIGGAGQPVPKDLADRKRRTKDLYQCDKTFPLHKAQDNMFVTECYDKFLGDVGGHKAHSLLHTHYQSRRRVSDETLVLLSGDPAQTKVRVRVCLGTSCHLRGAQDILTGMLKHIVENGLENAVDVRASFCFEQCAKGPTVEMDGEVMTHCTLDSVLAALDAHLRNPLPQPTKPSAGCGCGCGK</sequence>
<reference evidence="10 11" key="1">
    <citation type="submission" date="2018-02" db="EMBL/GenBank/DDBJ databases">
        <title>Genome sequence of Desulfovibrio carbinolicus DSM 3852.</title>
        <authorList>
            <person name="Wilbanks E."/>
            <person name="Skennerton C.T."/>
            <person name="Orphan V.J."/>
        </authorList>
    </citation>
    <scope>NUCLEOTIDE SEQUENCE [LARGE SCALE GENOMIC DNA]</scope>
    <source>
        <strain evidence="10 11">DSM 3852</strain>
    </source>
</reference>
<dbReference type="Gene3D" id="4.10.260.20">
    <property type="entry name" value="Iron hydrogenase, small subunit"/>
    <property type="match status" value="1"/>
</dbReference>
<dbReference type="FunFam" id="3.30.70.20:FF:000035">
    <property type="entry name" value="Iron hydrogenase 1"/>
    <property type="match status" value="1"/>
</dbReference>
<dbReference type="InterPro" id="IPR000283">
    <property type="entry name" value="NADH_UbQ_OxRdtase_75kDa_su_CS"/>
</dbReference>
<proteinExistence type="predicted"/>
<keyword evidence="5" id="KW-0408">Iron</keyword>
<dbReference type="KEGG" id="dcb:C3Y92_16550"/>
<dbReference type="GO" id="GO:0042773">
    <property type="term" value="P:ATP synthesis coupled electron transport"/>
    <property type="evidence" value="ECO:0007669"/>
    <property type="project" value="InterPro"/>
</dbReference>
<feature type="domain" description="4Fe-4S ferredoxin-type" evidence="8">
    <location>
        <begin position="138"/>
        <end position="168"/>
    </location>
</feature>
<dbReference type="SUPFAM" id="SSF53920">
    <property type="entry name" value="Fe-only hydrogenase"/>
    <property type="match status" value="1"/>
</dbReference>
<keyword evidence="2" id="KW-0004">4Fe-4S</keyword>
<evidence type="ECO:0000313" key="10">
    <source>
        <dbReference type="EMBL" id="QAZ69540.1"/>
    </source>
</evidence>
<keyword evidence="11" id="KW-1185">Reference proteome</keyword>
<dbReference type="InterPro" id="IPR019574">
    <property type="entry name" value="NADH_UbQ_OxRdtase_Gsu_4Fe4S-bd"/>
</dbReference>
<dbReference type="InterPro" id="IPR004108">
    <property type="entry name" value="Fe_hydrogenase_lsu_C"/>
</dbReference>
<dbReference type="InterPro" id="IPR036249">
    <property type="entry name" value="Thioredoxin-like_sf"/>
</dbReference>
<dbReference type="Pfam" id="PF13510">
    <property type="entry name" value="Fer2_4"/>
    <property type="match status" value="1"/>
</dbReference>
<protein>
    <submittedName>
        <fullName evidence="10">Ferredoxin</fullName>
    </submittedName>
</protein>
<dbReference type="SMART" id="SM00929">
    <property type="entry name" value="NADH-G_4Fe-4S_3"/>
    <property type="match status" value="1"/>
</dbReference>
<dbReference type="InterPro" id="IPR001041">
    <property type="entry name" value="2Fe-2S_ferredoxin-type"/>
</dbReference>
<evidence type="ECO:0000256" key="5">
    <source>
        <dbReference type="ARBA" id="ARBA00023004"/>
    </source>
</evidence>
<dbReference type="Gene3D" id="3.30.70.20">
    <property type="match status" value="1"/>
</dbReference>
<dbReference type="Pfam" id="PF10588">
    <property type="entry name" value="NADH-G_4Fe-4S_3"/>
    <property type="match status" value="1"/>
</dbReference>
<keyword evidence="4" id="KW-0677">Repeat</keyword>
<dbReference type="InterPro" id="IPR036010">
    <property type="entry name" value="2Fe-2S_ferredoxin-like_sf"/>
</dbReference>
<dbReference type="PROSITE" id="PS00198">
    <property type="entry name" value="4FE4S_FER_1"/>
    <property type="match status" value="1"/>
</dbReference>
<dbReference type="CDD" id="cd02980">
    <property type="entry name" value="TRX_Fd_family"/>
    <property type="match status" value="1"/>
</dbReference>
<evidence type="ECO:0000256" key="2">
    <source>
        <dbReference type="ARBA" id="ARBA00022485"/>
    </source>
</evidence>
<feature type="domain" description="4Fe-4S ferredoxin-type" evidence="8">
    <location>
        <begin position="181"/>
        <end position="210"/>
    </location>
</feature>
<dbReference type="GO" id="GO:0016020">
    <property type="term" value="C:membrane"/>
    <property type="evidence" value="ECO:0007669"/>
    <property type="project" value="InterPro"/>
</dbReference>
<dbReference type="GO" id="GO:0008901">
    <property type="term" value="F:ferredoxin hydrogenase activity"/>
    <property type="evidence" value="ECO:0007669"/>
    <property type="project" value="InterPro"/>
</dbReference>
<dbReference type="SMART" id="SM00902">
    <property type="entry name" value="Fe_hyd_SSU"/>
    <property type="match status" value="1"/>
</dbReference>
<accession>A0A4P6HTL3</accession>
<dbReference type="EMBL" id="CP026538">
    <property type="protein sequence ID" value="QAZ69540.1"/>
    <property type="molecule type" value="Genomic_DNA"/>
</dbReference>
<dbReference type="Pfam" id="PF02256">
    <property type="entry name" value="Fe_hyd_SSU"/>
    <property type="match status" value="1"/>
</dbReference>
<evidence type="ECO:0000259" key="8">
    <source>
        <dbReference type="PROSITE" id="PS51379"/>
    </source>
</evidence>
<gene>
    <name evidence="10" type="ORF">C3Y92_16550</name>
</gene>
<dbReference type="PROSITE" id="PS51379">
    <property type="entry name" value="4FE4S_FER_2"/>
    <property type="match status" value="2"/>
</dbReference>
<evidence type="ECO:0000313" key="11">
    <source>
        <dbReference type="Proteomes" id="UP000293296"/>
    </source>
</evidence>
<dbReference type="Pfam" id="PF02906">
    <property type="entry name" value="Fe_hyd_lg_C"/>
    <property type="match status" value="1"/>
</dbReference>
<dbReference type="InterPro" id="IPR050340">
    <property type="entry name" value="Cytosolic_Fe-S_CAF"/>
</dbReference>
<dbReference type="GO" id="GO:0008137">
    <property type="term" value="F:NADH dehydrogenase (ubiquinone) activity"/>
    <property type="evidence" value="ECO:0007669"/>
    <property type="project" value="InterPro"/>
</dbReference>
<dbReference type="GO" id="GO:0005506">
    <property type="term" value="F:iron ion binding"/>
    <property type="evidence" value="ECO:0007669"/>
    <property type="project" value="InterPro"/>
</dbReference>
<dbReference type="AlphaFoldDB" id="A0A4P6HTL3"/>
<dbReference type="InterPro" id="IPR009016">
    <property type="entry name" value="Fe_hydrogenase"/>
</dbReference>
<dbReference type="PROSITE" id="PS51085">
    <property type="entry name" value="2FE2S_FER_2"/>
    <property type="match status" value="1"/>
</dbReference>
<dbReference type="Gene3D" id="3.40.30.10">
    <property type="entry name" value="Glutaredoxin"/>
    <property type="match status" value="1"/>
</dbReference>